<accession>A0A9X0CIG3</accession>
<comment type="caution">
    <text evidence="1">The sequence shown here is derived from an EMBL/GenBank/DDBJ whole genome shotgun (WGS) entry which is preliminary data.</text>
</comment>
<organism evidence="1 2">
    <name type="scientific">Desmophyllum pertusum</name>
    <dbReference type="NCBI Taxonomy" id="174260"/>
    <lineage>
        <taxon>Eukaryota</taxon>
        <taxon>Metazoa</taxon>
        <taxon>Cnidaria</taxon>
        <taxon>Anthozoa</taxon>
        <taxon>Hexacorallia</taxon>
        <taxon>Scleractinia</taxon>
        <taxon>Caryophylliina</taxon>
        <taxon>Caryophylliidae</taxon>
        <taxon>Desmophyllum</taxon>
    </lineage>
</organism>
<dbReference type="OrthoDB" id="6014319at2759"/>
<dbReference type="Proteomes" id="UP001163046">
    <property type="component" value="Unassembled WGS sequence"/>
</dbReference>
<name>A0A9X0CIG3_9CNID</name>
<dbReference type="EMBL" id="MU827779">
    <property type="protein sequence ID" value="KAJ7339564.1"/>
    <property type="molecule type" value="Genomic_DNA"/>
</dbReference>
<keyword evidence="2" id="KW-1185">Reference proteome</keyword>
<proteinExistence type="predicted"/>
<evidence type="ECO:0000313" key="2">
    <source>
        <dbReference type="Proteomes" id="UP001163046"/>
    </source>
</evidence>
<protein>
    <submittedName>
        <fullName evidence="1">Uncharacterized protein</fullName>
    </submittedName>
</protein>
<sequence length="253" mass="28343">MLLHLVLTRQASTFQYIVMSAVQFLGVIVAIDGFQHGEEEFNLKTIAAVGCLQQLGWERSYNTNYLLKRPRANLVKYHHQTAQHGHPLLEPGAAQFLAPNHLRAALCDVQLEWLFKNMLPAPPVRLWTKGSNNCCFLATLLPKDGPRIYDLDDKKCPPTKTLNIASSVATSKTLATAFTMACLSVIVQLDGFQHGDEEFHVKAVAMTTTADRTYRVRRFDSSELLANSKAAIQTYRLQAEQHGWPLQDCHNAP</sequence>
<reference evidence="1" key="1">
    <citation type="submission" date="2023-01" db="EMBL/GenBank/DDBJ databases">
        <title>Genome assembly of the deep-sea coral Lophelia pertusa.</title>
        <authorList>
            <person name="Herrera S."/>
            <person name="Cordes E."/>
        </authorList>
    </citation>
    <scope>NUCLEOTIDE SEQUENCE</scope>
    <source>
        <strain evidence="1">USNM1676648</strain>
        <tissue evidence="1">Polyp</tissue>
    </source>
</reference>
<gene>
    <name evidence="1" type="ORF">OS493_005965</name>
</gene>
<evidence type="ECO:0000313" key="1">
    <source>
        <dbReference type="EMBL" id="KAJ7339564.1"/>
    </source>
</evidence>
<dbReference type="AlphaFoldDB" id="A0A9X0CIG3"/>